<dbReference type="Proteomes" id="UP000011765">
    <property type="component" value="Chromosome"/>
</dbReference>
<dbReference type="OrthoDB" id="9827268at2"/>
<evidence type="ECO:0000313" key="2">
    <source>
        <dbReference type="Proteomes" id="UP000011765"/>
    </source>
</evidence>
<gene>
    <name evidence="1" type="ORF">Thena_1012</name>
</gene>
<organism evidence="1 2">
    <name type="scientific">Thermodesulfobium narugense DSM 14796</name>
    <dbReference type="NCBI Taxonomy" id="747365"/>
    <lineage>
        <taxon>Bacteria</taxon>
        <taxon>Pseudomonadati</taxon>
        <taxon>Thermodesulfobiota</taxon>
        <taxon>Thermodesulfobiia</taxon>
        <taxon>Thermodesulfobiales</taxon>
        <taxon>Thermodesulfobiaceae</taxon>
        <taxon>Thermodesulfobium</taxon>
    </lineage>
</organism>
<protein>
    <submittedName>
        <fullName evidence="1">Uncharacterized protein</fullName>
    </submittedName>
</protein>
<keyword evidence="2" id="KW-1185">Reference proteome</keyword>
<evidence type="ECO:0000313" key="1">
    <source>
        <dbReference type="EMBL" id="AEE14641.1"/>
    </source>
</evidence>
<sequence length="190" mass="22838">MNNLPINRKLRESIKELISISKKLEIAKTFSFEKYDVNKILKREQNLPKNLLNFSSKIIKHVFRFNFQVINEENNYLIGFLSEAGENKLVLANRLLIKCFENLEEQKKSNLYKFKEDYFSIDEEFKLLVYLLIIYKIGINFESFNFYKKFTNELNRLESYDKKNILEQIKKISVNSDKSIKMPFIKDFIF</sequence>
<accession>M1E651</accession>
<dbReference type="KEGG" id="tnr:Thena_1012"/>
<proteinExistence type="predicted"/>
<dbReference type="RefSeq" id="WP_013756364.1">
    <property type="nucleotide sequence ID" value="NC_015499.1"/>
</dbReference>
<dbReference type="AlphaFoldDB" id="M1E651"/>
<dbReference type="HOGENOM" id="CLU_1427387_0_0_9"/>
<name>M1E651_9BACT</name>
<dbReference type="EMBL" id="CP002690">
    <property type="protein sequence ID" value="AEE14641.1"/>
    <property type="molecule type" value="Genomic_DNA"/>
</dbReference>
<reference evidence="1 2" key="1">
    <citation type="submission" date="2011-04" db="EMBL/GenBank/DDBJ databases">
        <title>The complete genome of Thermodesulfobium narugense DSM 14796.</title>
        <authorList>
            <consortium name="US DOE Joint Genome Institute (JGI-PGF)"/>
            <person name="Lucas S."/>
            <person name="Han J."/>
            <person name="Lapidus A."/>
            <person name="Bruce D."/>
            <person name="Goodwin L."/>
            <person name="Pitluck S."/>
            <person name="Peters L."/>
            <person name="Kyrpides N."/>
            <person name="Mavromatis K."/>
            <person name="Pagani I."/>
            <person name="Ivanova N."/>
            <person name="Ovchinnikova G."/>
            <person name="Zhang X."/>
            <person name="Saunders L."/>
            <person name="Detter J.C."/>
            <person name="Tapia R."/>
            <person name="Han C."/>
            <person name="Land M."/>
            <person name="Hauser L."/>
            <person name="Markowitz V."/>
            <person name="Cheng J.-F."/>
            <person name="Hugenholtz P."/>
            <person name="Woyke T."/>
            <person name="Wu D."/>
            <person name="Spring S."/>
            <person name="Schroeder M."/>
            <person name="Brambilla E."/>
            <person name="Klenk H.-P."/>
            <person name="Eisen J.A."/>
        </authorList>
    </citation>
    <scope>NUCLEOTIDE SEQUENCE [LARGE SCALE GENOMIC DNA]</scope>
    <source>
        <strain evidence="1 2">DSM 14796</strain>
    </source>
</reference>
<dbReference type="STRING" id="747365.Thena_1012"/>